<dbReference type="InterPro" id="IPR036866">
    <property type="entry name" value="RibonucZ/Hydroxyglut_hydro"/>
</dbReference>
<accession>A0A1F6NDR1</accession>
<name>A0A1F6NDR1_9BACT</name>
<comment type="caution">
    <text evidence="1">The sequence shown here is derived from an EMBL/GenBank/DDBJ whole genome shotgun (WGS) entry which is preliminary data.</text>
</comment>
<protein>
    <recommendedName>
        <fullName evidence="3">Lactamase</fullName>
    </recommendedName>
</protein>
<dbReference type="Proteomes" id="UP000176300">
    <property type="component" value="Unassembled WGS sequence"/>
</dbReference>
<evidence type="ECO:0008006" key="3">
    <source>
        <dbReference type="Google" id="ProtNLM"/>
    </source>
</evidence>
<dbReference type="Gene3D" id="3.60.15.10">
    <property type="entry name" value="Ribonuclease Z/Hydroxyacylglutathione hydrolase-like"/>
    <property type="match status" value="1"/>
</dbReference>
<dbReference type="SUPFAM" id="SSF56281">
    <property type="entry name" value="Metallo-hydrolase/oxidoreductase"/>
    <property type="match status" value="1"/>
</dbReference>
<evidence type="ECO:0000313" key="2">
    <source>
        <dbReference type="Proteomes" id="UP000176300"/>
    </source>
</evidence>
<sequence>MHLSWLGNTAIKIQTKPFEKDVVLVIDPYRPALGSFPRNLTAEIALYTRGEDGSITISGNPFTLSIPGECENKGVLITSAQGEKPDEAMFRIDAEDISVGHLGLANKQLTDAQLSVLSGVDVLFVPVGGKECYDAESAIKAINSIEPRIIIPMAFKSDNDPKYDPVENFLKEMGSGPIKPEKKVIVKQKDLPEEETQIIVLEKE</sequence>
<dbReference type="AlphaFoldDB" id="A0A1F6NDR1"/>
<evidence type="ECO:0000313" key="1">
    <source>
        <dbReference type="EMBL" id="OGH81971.1"/>
    </source>
</evidence>
<proteinExistence type="predicted"/>
<gene>
    <name evidence="1" type="ORF">A2373_03525</name>
</gene>
<dbReference type="PANTHER" id="PTHR39189:SF1">
    <property type="entry name" value="UPF0173 METAL-DEPENDENT HYDROLASE YTKL"/>
    <property type="match status" value="1"/>
</dbReference>
<dbReference type="PANTHER" id="PTHR39189">
    <property type="entry name" value="UPF0173 METAL-DEPENDENT HYDROLASE YTKL"/>
    <property type="match status" value="1"/>
</dbReference>
<organism evidence="1 2">
    <name type="scientific">Candidatus Magasanikbacteria bacterium RIFOXYB1_FULL_40_15</name>
    <dbReference type="NCBI Taxonomy" id="1798697"/>
    <lineage>
        <taxon>Bacteria</taxon>
        <taxon>Candidatus Magasanikiibacteriota</taxon>
    </lineage>
</organism>
<dbReference type="EMBL" id="MFQS01000053">
    <property type="protein sequence ID" value="OGH81971.1"/>
    <property type="molecule type" value="Genomic_DNA"/>
</dbReference>
<dbReference type="Pfam" id="PF13483">
    <property type="entry name" value="Lactamase_B_3"/>
    <property type="match status" value="1"/>
</dbReference>
<reference evidence="1 2" key="1">
    <citation type="journal article" date="2016" name="Nat. Commun.">
        <title>Thousands of microbial genomes shed light on interconnected biogeochemical processes in an aquifer system.</title>
        <authorList>
            <person name="Anantharaman K."/>
            <person name="Brown C.T."/>
            <person name="Hug L.A."/>
            <person name="Sharon I."/>
            <person name="Castelle C.J."/>
            <person name="Probst A.J."/>
            <person name="Thomas B.C."/>
            <person name="Singh A."/>
            <person name="Wilkins M.J."/>
            <person name="Karaoz U."/>
            <person name="Brodie E.L."/>
            <person name="Williams K.H."/>
            <person name="Hubbard S.S."/>
            <person name="Banfield J.F."/>
        </authorList>
    </citation>
    <scope>NUCLEOTIDE SEQUENCE [LARGE SCALE GENOMIC DNA]</scope>
</reference>